<reference evidence="1 2" key="1">
    <citation type="submission" date="2019-07" db="EMBL/GenBank/DDBJ databases">
        <title>De Novo Assembly of kiwifruit Actinidia rufa.</title>
        <authorList>
            <person name="Sugita-Konishi S."/>
            <person name="Sato K."/>
            <person name="Mori E."/>
            <person name="Abe Y."/>
            <person name="Kisaki G."/>
            <person name="Hamano K."/>
            <person name="Suezawa K."/>
            <person name="Otani M."/>
            <person name="Fukuda T."/>
            <person name="Manabe T."/>
            <person name="Gomi K."/>
            <person name="Tabuchi M."/>
            <person name="Akimitsu K."/>
            <person name="Kataoka I."/>
        </authorList>
    </citation>
    <scope>NUCLEOTIDE SEQUENCE [LARGE SCALE GENOMIC DNA]</scope>
    <source>
        <strain evidence="2">cv. Fuchu</strain>
    </source>
</reference>
<protein>
    <submittedName>
        <fullName evidence="1">Uncharacterized protein</fullName>
    </submittedName>
</protein>
<comment type="caution">
    <text evidence="1">The sequence shown here is derived from an EMBL/GenBank/DDBJ whole genome shotgun (WGS) entry which is preliminary data.</text>
</comment>
<evidence type="ECO:0000313" key="1">
    <source>
        <dbReference type="EMBL" id="GFY96126.1"/>
    </source>
</evidence>
<dbReference type="OrthoDB" id="1161307at2759"/>
<gene>
    <name evidence="1" type="ORF">Acr_11g0004320</name>
</gene>
<keyword evidence="2" id="KW-1185">Reference proteome</keyword>
<accession>A0A7J0FCG3</accession>
<dbReference type="EMBL" id="BJWL01000011">
    <property type="protein sequence ID" value="GFY96126.1"/>
    <property type="molecule type" value="Genomic_DNA"/>
</dbReference>
<name>A0A7J0FCG3_9ERIC</name>
<proteinExistence type="predicted"/>
<dbReference type="Proteomes" id="UP000585474">
    <property type="component" value="Unassembled WGS sequence"/>
</dbReference>
<organism evidence="1 2">
    <name type="scientific">Actinidia rufa</name>
    <dbReference type="NCBI Taxonomy" id="165716"/>
    <lineage>
        <taxon>Eukaryota</taxon>
        <taxon>Viridiplantae</taxon>
        <taxon>Streptophyta</taxon>
        <taxon>Embryophyta</taxon>
        <taxon>Tracheophyta</taxon>
        <taxon>Spermatophyta</taxon>
        <taxon>Magnoliopsida</taxon>
        <taxon>eudicotyledons</taxon>
        <taxon>Gunneridae</taxon>
        <taxon>Pentapetalae</taxon>
        <taxon>asterids</taxon>
        <taxon>Ericales</taxon>
        <taxon>Actinidiaceae</taxon>
        <taxon>Actinidia</taxon>
    </lineage>
</organism>
<dbReference type="AlphaFoldDB" id="A0A7J0FCG3"/>
<evidence type="ECO:0000313" key="2">
    <source>
        <dbReference type="Proteomes" id="UP000585474"/>
    </source>
</evidence>
<sequence>MAVSFEALAMAGVDCLDCKISIDEWEGKYALQTPPYLLAKEKKTPRRYFSLPNFRRESKVCDGPEEEILPKENQATLESGERKMKRSVKSITALIRKIVRGISKVFGMGARKKKESLLVKN</sequence>